<dbReference type="PANTHER" id="PTHR32071">
    <property type="entry name" value="TRANSCRIPTIONAL REGULATORY PROTEIN"/>
    <property type="match status" value="1"/>
</dbReference>
<dbReference type="InterPro" id="IPR036662">
    <property type="entry name" value="PTS_EIIA_man-typ_sf"/>
</dbReference>
<organism evidence="4">
    <name type="scientific">Anaerostipes caccae</name>
    <dbReference type="NCBI Taxonomy" id="105841"/>
    <lineage>
        <taxon>Bacteria</taxon>
        <taxon>Bacillati</taxon>
        <taxon>Bacillota</taxon>
        <taxon>Clostridia</taxon>
        <taxon>Lachnospirales</taxon>
        <taxon>Lachnospiraceae</taxon>
        <taxon>Anaerostipes</taxon>
    </lineage>
</organism>
<dbReference type="GO" id="GO:0006355">
    <property type="term" value="P:regulation of DNA-templated transcription"/>
    <property type="evidence" value="ECO:0007669"/>
    <property type="project" value="InterPro"/>
</dbReference>
<dbReference type="AlphaFoldDB" id="A0A6N2WMR3"/>
<keyword evidence="2" id="KW-0547">Nucleotide-binding</keyword>
<dbReference type="CDD" id="cd00133">
    <property type="entry name" value="PTS_IIB"/>
    <property type="match status" value="1"/>
</dbReference>
<dbReference type="Pfam" id="PF00874">
    <property type="entry name" value="PRD"/>
    <property type="match status" value="1"/>
</dbReference>
<protein>
    <submittedName>
        <fullName evidence="4">Psp operon transcriptional activator</fullName>
    </submittedName>
</protein>
<proteinExistence type="predicted"/>
<dbReference type="GO" id="GO:0009401">
    <property type="term" value="P:phosphoenolpyruvate-dependent sugar phosphotransferase system"/>
    <property type="evidence" value="ECO:0007669"/>
    <property type="project" value="InterPro"/>
</dbReference>
<dbReference type="Gene3D" id="3.40.50.510">
    <property type="entry name" value="Phosphotransferase system, mannose-type IIA component"/>
    <property type="match status" value="1"/>
</dbReference>
<dbReference type="Gene3D" id="3.40.50.300">
    <property type="entry name" value="P-loop containing nucleotide triphosphate hydrolases"/>
    <property type="match status" value="1"/>
</dbReference>
<dbReference type="Pfam" id="PF00158">
    <property type="entry name" value="Sigma54_activat"/>
    <property type="match status" value="1"/>
</dbReference>
<name>A0A6N2WMR3_9FIRM</name>
<accession>A0A6N2WMR3</accession>
<dbReference type="InterPro" id="IPR036634">
    <property type="entry name" value="PRD_sf"/>
</dbReference>
<dbReference type="PANTHER" id="PTHR32071:SF38">
    <property type="entry name" value="PSP OPERON TRANSCRIPTIONAL ACTIVATOR"/>
    <property type="match status" value="1"/>
</dbReference>
<dbReference type="PROSITE" id="PS51096">
    <property type="entry name" value="PTS_EIIA_TYPE_4"/>
    <property type="match status" value="1"/>
</dbReference>
<dbReference type="PROSITE" id="PS51372">
    <property type="entry name" value="PRD_2"/>
    <property type="match status" value="1"/>
</dbReference>
<keyword evidence="1" id="KW-0808">Transferase</keyword>
<evidence type="ECO:0000256" key="1">
    <source>
        <dbReference type="ARBA" id="ARBA00022679"/>
    </source>
</evidence>
<dbReference type="SUPFAM" id="SSF53062">
    <property type="entry name" value="PTS system fructose IIA component-like"/>
    <property type="match status" value="1"/>
</dbReference>
<dbReference type="EMBL" id="CACRSQ010000010">
    <property type="protein sequence ID" value="VYT41992.1"/>
    <property type="molecule type" value="Genomic_DNA"/>
</dbReference>
<evidence type="ECO:0000256" key="3">
    <source>
        <dbReference type="ARBA" id="ARBA00022840"/>
    </source>
</evidence>
<dbReference type="SUPFAM" id="SSF52540">
    <property type="entry name" value="P-loop containing nucleoside triphosphate hydrolases"/>
    <property type="match status" value="1"/>
</dbReference>
<dbReference type="CDD" id="cd00009">
    <property type="entry name" value="AAA"/>
    <property type="match status" value="1"/>
</dbReference>
<dbReference type="InterPro" id="IPR011608">
    <property type="entry name" value="PRD"/>
</dbReference>
<evidence type="ECO:0000256" key="2">
    <source>
        <dbReference type="ARBA" id="ARBA00022741"/>
    </source>
</evidence>
<dbReference type="InterPro" id="IPR003593">
    <property type="entry name" value="AAA+_ATPase"/>
</dbReference>
<dbReference type="RefSeq" id="WP_156340719.1">
    <property type="nucleotide sequence ID" value="NZ_BAABZP010000001.1"/>
</dbReference>
<dbReference type="InterPro" id="IPR002078">
    <property type="entry name" value="Sigma_54_int"/>
</dbReference>
<dbReference type="SUPFAM" id="SSF63520">
    <property type="entry name" value="PTS-regulatory domain, PRD"/>
    <property type="match status" value="1"/>
</dbReference>
<dbReference type="GO" id="GO:0016020">
    <property type="term" value="C:membrane"/>
    <property type="evidence" value="ECO:0007669"/>
    <property type="project" value="InterPro"/>
</dbReference>
<dbReference type="SMART" id="SM00382">
    <property type="entry name" value="AAA"/>
    <property type="match status" value="1"/>
</dbReference>
<sequence>MERGKKTNKDRLFEQVEKRARGEAQGVDATHLAQSLGIPRNLASSLLNELAAEGKIRKKKTRPVLFYCDCREEDQEEEDPFREFIGFDKSLREQVEKCRLAANYPNRGMPVMILGPSGVGKSLMAEYIFRYAKFKKLIPEDAPFVVLNCADYANNQELLSSILFGYKKGAFTGAAETTEGLFQKADKGYLFLDEFHRLPPEGQEKLFRYIDKGVVAKIGDSSSESRVDVRLIFATTEDISSMLDTFIRRVPVMIEIPPFAERTIEERFQIICRLFFQEAQTMGCGFLVSSNVVNQLLMLDLKGNIGSIKNAVKLSCASAFCREKAEQVRVKIRDLSDHYRFERGKTQIQYITEAVLIDKEWSPKKGSGPKGEKIRNNLDWTELCRLLGRYQNHGMTQERFRSKIYRMLEKFTGSVMELTSDEMSEAIYQGAIEKILGYLQENYGLQYNGTMLTVLSRILLLFSRDDGFSEEDVEELRKIEELIRSQLYRCYKMSAIFYEMARQTIDYEACPQMIRVFTALYFYCRMDVQNDLSNAVIVAHGHATASSIASMANRMFGQYIFEAFDMPFDISKKEVVKKIRNYLKRVDTSRGLLLFVDTGSLLDIAEDIQNDVEGDLGIINNITTQMAVEAGERILKREGIQFVVEQVVKHNVTNFTYIKQRRKADAVVVCCITGIGTALKIRDMLREGFRETEVEIEACEYQELASEKLQCEVFHKYNVLFIISTIELNLPEKPVLLLNDLVTEKGKALIEDGLRGKYTERVIRQVMTNIIKGFSMRNIIGQLTILNPDKIIVDVEEAVEKIEDFSRSAFSVDLKKMLYIHISIMVERLILEKGRLPLEDESQFAKCHSEFIINAKNSFSVIESKYNVSVNQKELKLIYELITGKSGGPA</sequence>
<dbReference type="GO" id="GO:0005524">
    <property type="term" value="F:ATP binding"/>
    <property type="evidence" value="ECO:0007669"/>
    <property type="project" value="UniProtKB-KW"/>
</dbReference>
<dbReference type="InterPro" id="IPR004701">
    <property type="entry name" value="PTS_EIIA_man-typ"/>
</dbReference>
<dbReference type="GO" id="GO:0016740">
    <property type="term" value="F:transferase activity"/>
    <property type="evidence" value="ECO:0007669"/>
    <property type="project" value="UniProtKB-KW"/>
</dbReference>
<gene>
    <name evidence="4" type="primary">pspF</name>
    <name evidence="4" type="ORF">ACLFYP115_03411</name>
</gene>
<dbReference type="PROSITE" id="PS50045">
    <property type="entry name" value="SIGMA54_INTERACT_4"/>
    <property type="match status" value="1"/>
</dbReference>
<dbReference type="InterPro" id="IPR027417">
    <property type="entry name" value="P-loop_NTPase"/>
</dbReference>
<dbReference type="Pfam" id="PF03610">
    <property type="entry name" value="EIIA-man"/>
    <property type="match status" value="1"/>
</dbReference>
<reference evidence="4" key="1">
    <citation type="submission" date="2019-11" db="EMBL/GenBank/DDBJ databases">
        <authorList>
            <person name="Feng L."/>
        </authorList>
    </citation>
    <scope>NUCLEOTIDE SEQUENCE</scope>
    <source>
        <strain evidence="4">AcaccaeLFYP115</strain>
    </source>
</reference>
<evidence type="ECO:0000313" key="4">
    <source>
        <dbReference type="EMBL" id="VYT41992.1"/>
    </source>
</evidence>
<keyword evidence="3" id="KW-0067">ATP-binding</keyword>